<dbReference type="Proteomes" id="UP001620645">
    <property type="component" value="Unassembled WGS sequence"/>
</dbReference>
<dbReference type="AlphaFoldDB" id="A0ABD2HVN3"/>
<evidence type="ECO:0000313" key="2">
    <source>
        <dbReference type="Proteomes" id="UP001620645"/>
    </source>
</evidence>
<dbReference type="EMBL" id="JBICCN010000385">
    <property type="protein sequence ID" value="KAL3071784.1"/>
    <property type="molecule type" value="Genomic_DNA"/>
</dbReference>
<sequence>MAPGLKLPRELLFDVGDLFVRNRRWARCRVNKAVDNYLLYRMGPWLLNVQQLNHQIGMYSQQILNFIPTLNDPFASSFTGMLLQNPIDVAKEFCCQLELRVQNYKMTTEISDSSKQVQKVR</sequence>
<reference evidence="1 2" key="1">
    <citation type="submission" date="2024-10" db="EMBL/GenBank/DDBJ databases">
        <authorList>
            <person name="Kim D."/>
        </authorList>
    </citation>
    <scope>NUCLEOTIDE SEQUENCE [LARGE SCALE GENOMIC DNA]</scope>
    <source>
        <strain evidence="1">Taebaek</strain>
    </source>
</reference>
<organism evidence="1 2">
    <name type="scientific">Heterodera schachtii</name>
    <name type="common">Sugarbeet cyst nematode worm</name>
    <name type="synonym">Tylenchus schachtii</name>
    <dbReference type="NCBI Taxonomy" id="97005"/>
    <lineage>
        <taxon>Eukaryota</taxon>
        <taxon>Metazoa</taxon>
        <taxon>Ecdysozoa</taxon>
        <taxon>Nematoda</taxon>
        <taxon>Chromadorea</taxon>
        <taxon>Rhabditida</taxon>
        <taxon>Tylenchina</taxon>
        <taxon>Tylenchomorpha</taxon>
        <taxon>Tylenchoidea</taxon>
        <taxon>Heteroderidae</taxon>
        <taxon>Heteroderinae</taxon>
        <taxon>Heterodera</taxon>
    </lineage>
</organism>
<comment type="caution">
    <text evidence="1">The sequence shown here is derived from an EMBL/GenBank/DDBJ whole genome shotgun (WGS) entry which is preliminary data.</text>
</comment>
<accession>A0ABD2HVN3</accession>
<gene>
    <name evidence="1" type="ORF">niasHS_016883</name>
</gene>
<keyword evidence="2" id="KW-1185">Reference proteome</keyword>
<proteinExistence type="predicted"/>
<protein>
    <submittedName>
        <fullName evidence="1">Uncharacterized protein</fullName>
    </submittedName>
</protein>
<name>A0ABD2HVN3_HETSC</name>
<evidence type="ECO:0000313" key="1">
    <source>
        <dbReference type="EMBL" id="KAL3071784.1"/>
    </source>
</evidence>